<comment type="function">
    <text evidence="2">Involved in the synthesis of the GDP-mannose and dolichol-phosphate-mannose required for a number of critical mannosyl transfer reactions.</text>
</comment>
<dbReference type="OrthoDB" id="6605218at2759"/>
<dbReference type="SUPFAM" id="SSF51182">
    <property type="entry name" value="RmlC-like cupins"/>
    <property type="match status" value="1"/>
</dbReference>
<dbReference type="CDD" id="cd07011">
    <property type="entry name" value="cupin_PMI_type_I_N"/>
    <property type="match status" value="1"/>
</dbReference>
<comment type="pathway">
    <text evidence="3">Nucleotide-sugar biosynthesis; GDP-alpha-D-mannose biosynthesis; alpha-D-mannose 1-phosphate from D-fructose 6-phosphate: step 1/2.</text>
</comment>
<feature type="domain" description="Phosphomannose isomerase type I catalytic" evidence="13">
    <location>
        <begin position="31"/>
        <end position="170"/>
    </location>
</feature>
<evidence type="ECO:0000256" key="12">
    <source>
        <dbReference type="PIRSR" id="PIRSR001480-2"/>
    </source>
</evidence>
<evidence type="ECO:0000313" key="15">
    <source>
        <dbReference type="Proteomes" id="UP000030104"/>
    </source>
</evidence>
<gene>
    <name evidence="14" type="ORF">PITC_094360</name>
</gene>
<evidence type="ECO:0000313" key="14">
    <source>
        <dbReference type="EMBL" id="KGO67567.1"/>
    </source>
</evidence>
<evidence type="ECO:0000256" key="6">
    <source>
        <dbReference type="ARBA" id="ARBA00018236"/>
    </source>
</evidence>
<dbReference type="PIRSF" id="PIRSF001480">
    <property type="entry name" value="Mannose-6-phosphate_isomerase"/>
    <property type="match status" value="1"/>
</dbReference>
<dbReference type="GO" id="GO:0004476">
    <property type="term" value="F:mannose-6-phosphate isomerase activity"/>
    <property type="evidence" value="ECO:0007669"/>
    <property type="project" value="UniProtKB-EC"/>
</dbReference>
<dbReference type="PANTHER" id="PTHR10309:SF4">
    <property type="entry name" value="MANNOSE-6-PHOSPHATE ISOMERASE"/>
    <property type="match status" value="1"/>
</dbReference>
<evidence type="ECO:0000256" key="7">
    <source>
        <dbReference type="ARBA" id="ARBA00022723"/>
    </source>
</evidence>
<evidence type="ECO:0000256" key="1">
    <source>
        <dbReference type="ARBA" id="ARBA00000757"/>
    </source>
</evidence>
<dbReference type="AlphaFoldDB" id="A0A0A2KIC1"/>
<dbReference type="Proteomes" id="UP000030104">
    <property type="component" value="Unassembled WGS sequence"/>
</dbReference>
<dbReference type="NCBIfam" id="TIGR00218">
    <property type="entry name" value="manA"/>
    <property type="match status" value="1"/>
</dbReference>
<comment type="cofactor">
    <cofactor evidence="12">
        <name>Zn(2+)</name>
        <dbReference type="ChEBI" id="CHEBI:29105"/>
    </cofactor>
    <text evidence="12">Binds 1 zinc ion per subunit.</text>
</comment>
<dbReference type="OMA" id="ISKKCHA"/>
<evidence type="ECO:0000256" key="8">
    <source>
        <dbReference type="ARBA" id="ARBA00022833"/>
    </source>
</evidence>
<dbReference type="STRING" id="40296.A0A0A2KIC1"/>
<reference evidence="14 15" key="1">
    <citation type="journal article" date="2015" name="Mol. Plant Microbe Interact.">
        <title>Genome, transcriptome, and functional analyses of Penicillium expansum provide new insights into secondary metabolism and pathogenicity.</title>
        <authorList>
            <person name="Ballester A.R."/>
            <person name="Marcet-Houben M."/>
            <person name="Levin E."/>
            <person name="Sela N."/>
            <person name="Selma-Lazaro C."/>
            <person name="Carmona L."/>
            <person name="Wisniewski M."/>
            <person name="Droby S."/>
            <person name="Gonzalez-Candelas L."/>
            <person name="Gabaldon T."/>
        </authorList>
    </citation>
    <scope>NUCLEOTIDE SEQUENCE [LARGE SCALE GENOMIC DNA]</scope>
    <source>
        <strain evidence="14 15">PHI-1</strain>
    </source>
</reference>
<keyword evidence="15" id="KW-1185">Reference proteome</keyword>
<evidence type="ECO:0000256" key="11">
    <source>
        <dbReference type="ARBA" id="ARBA00030762"/>
    </source>
</evidence>
<evidence type="ECO:0000256" key="9">
    <source>
        <dbReference type="ARBA" id="ARBA00023235"/>
    </source>
</evidence>
<dbReference type="Pfam" id="PF20511">
    <property type="entry name" value="PMI_typeI_cat"/>
    <property type="match status" value="1"/>
</dbReference>
<dbReference type="InterPro" id="IPR046457">
    <property type="entry name" value="PMI_typeI_cat"/>
</dbReference>
<evidence type="ECO:0000259" key="13">
    <source>
        <dbReference type="Pfam" id="PF20511"/>
    </source>
</evidence>
<dbReference type="EC" id="5.3.1.8" evidence="5"/>
<evidence type="ECO:0000256" key="5">
    <source>
        <dbReference type="ARBA" id="ARBA00011956"/>
    </source>
</evidence>
<dbReference type="PhylomeDB" id="A0A0A2KIC1"/>
<dbReference type="Gene3D" id="2.60.120.10">
    <property type="entry name" value="Jelly Rolls"/>
    <property type="match status" value="2"/>
</dbReference>
<feature type="binding site" evidence="12">
    <location>
        <position position="126"/>
    </location>
    <ligand>
        <name>Zn(2+)</name>
        <dbReference type="ChEBI" id="CHEBI:29105"/>
    </ligand>
</feature>
<evidence type="ECO:0000256" key="10">
    <source>
        <dbReference type="ARBA" id="ARBA00029741"/>
    </source>
</evidence>
<keyword evidence="8 12" id="KW-0862">Zinc</keyword>
<evidence type="ECO:0000256" key="2">
    <source>
        <dbReference type="ARBA" id="ARBA00002564"/>
    </source>
</evidence>
<feature type="binding site" evidence="12">
    <location>
        <position position="277"/>
    </location>
    <ligand>
        <name>Zn(2+)</name>
        <dbReference type="ChEBI" id="CHEBI:29105"/>
    </ligand>
</feature>
<comment type="similarity">
    <text evidence="4">Belongs to the mannose-6-phosphate isomerase type 1 family.</text>
</comment>
<dbReference type="Gene3D" id="1.10.441.10">
    <property type="entry name" value="Phosphomannose Isomerase, domain 2"/>
    <property type="match status" value="1"/>
</dbReference>
<comment type="caution">
    <text evidence="14">The sequence shown here is derived from an EMBL/GenBank/DDBJ whole genome shotgun (WGS) entry which is preliminary data.</text>
</comment>
<keyword evidence="9 14" id="KW-0413">Isomerase</keyword>
<dbReference type="HOGENOM" id="CLU_026967_0_1_1"/>
<protein>
    <recommendedName>
        <fullName evidence="6">Mannose-6-phosphate isomerase</fullName>
        <ecNumber evidence="5">5.3.1.8</ecNumber>
    </recommendedName>
    <alternativeName>
        <fullName evidence="10">Phosphohexomutase</fullName>
    </alternativeName>
    <alternativeName>
        <fullName evidence="11">Phosphomannose isomerase</fullName>
    </alternativeName>
</protein>
<dbReference type="UniPathway" id="UPA00126">
    <property type="reaction ID" value="UER00423"/>
</dbReference>
<dbReference type="GO" id="GO:0009298">
    <property type="term" value="P:GDP-mannose biosynthetic process"/>
    <property type="evidence" value="ECO:0007669"/>
    <property type="project" value="UniProtKB-UniPathway"/>
</dbReference>
<name>A0A0A2KIC1_PENIT</name>
<dbReference type="GO" id="GO:0005975">
    <property type="term" value="P:carbohydrate metabolic process"/>
    <property type="evidence" value="ECO:0007669"/>
    <property type="project" value="InterPro"/>
</dbReference>
<dbReference type="GO" id="GO:0005829">
    <property type="term" value="C:cytosol"/>
    <property type="evidence" value="ECO:0007669"/>
    <property type="project" value="TreeGrafter"/>
</dbReference>
<dbReference type="InterPro" id="IPR016305">
    <property type="entry name" value="Mannose-6-P_Isomerase"/>
</dbReference>
<dbReference type="PRINTS" id="PR00714">
    <property type="entry name" value="MAN6PISMRASE"/>
</dbReference>
<comment type="catalytic activity">
    <reaction evidence="1">
        <text>D-mannose 6-phosphate = D-fructose 6-phosphate</text>
        <dbReference type="Rhea" id="RHEA:12356"/>
        <dbReference type="ChEBI" id="CHEBI:58735"/>
        <dbReference type="ChEBI" id="CHEBI:61527"/>
        <dbReference type="EC" id="5.3.1.8"/>
    </reaction>
</comment>
<feature type="binding site" evidence="12">
    <location>
        <position position="128"/>
    </location>
    <ligand>
        <name>Zn(2+)</name>
        <dbReference type="ChEBI" id="CHEBI:29105"/>
    </ligand>
</feature>
<dbReference type="InterPro" id="IPR001250">
    <property type="entry name" value="Man6P_Isoase-1"/>
</dbReference>
<dbReference type="InterPro" id="IPR014710">
    <property type="entry name" value="RmlC-like_jellyroll"/>
</dbReference>
<sequence length="424" mass="46732">MADGILQLVCECKVGYLGHFNISAPGEANIRVQHDPWGKQGESSLAGRLWSHMPDTEKLDASETYSEMWMGTYPSVPSRVRSTGKLLSEHLKENPDLVGSSICDRYGPDIPFLPKILSFAKALPLQIHPDKSLAERLHEKDPERFGDANHKPEIAIALSRFELFVGFKPLSEIAELMRLKPLEQFVPEHKSFDEGTLRQLCETLLKLGPGGVSETLTKLQETSLSEFGDNENVPSLLDRLSKQYSKFDNGNLIAALLMNYMVLEPGEAVCVPADGIHAWFSGDIMECMARSDNVLNTGFCPRVDRDDVELFSQALTFRPNGPKESLLGQKKSFIGVKGRTVEYAPPFSEFNVLGVTLSPAEVEKHKVLGTPSILVVTQGSGKMNVGDGAIHDIEEGNVYFAAKDAALDLSTKTGLVLYRTYATF</sequence>
<evidence type="ECO:0000256" key="4">
    <source>
        <dbReference type="ARBA" id="ARBA00010772"/>
    </source>
</evidence>
<organism evidence="14 15">
    <name type="scientific">Penicillium italicum</name>
    <name type="common">Blue mold</name>
    <dbReference type="NCBI Taxonomy" id="40296"/>
    <lineage>
        <taxon>Eukaryota</taxon>
        <taxon>Fungi</taxon>
        <taxon>Dikarya</taxon>
        <taxon>Ascomycota</taxon>
        <taxon>Pezizomycotina</taxon>
        <taxon>Eurotiomycetes</taxon>
        <taxon>Eurotiomycetidae</taxon>
        <taxon>Eurotiales</taxon>
        <taxon>Aspergillaceae</taxon>
        <taxon>Penicillium</taxon>
    </lineage>
</organism>
<dbReference type="PANTHER" id="PTHR10309">
    <property type="entry name" value="MANNOSE-6-PHOSPHATE ISOMERASE"/>
    <property type="match status" value="1"/>
</dbReference>
<dbReference type="EMBL" id="JQGA01001278">
    <property type="protein sequence ID" value="KGO67567.1"/>
    <property type="molecule type" value="Genomic_DNA"/>
</dbReference>
<dbReference type="GO" id="GO:0008270">
    <property type="term" value="F:zinc ion binding"/>
    <property type="evidence" value="ECO:0007669"/>
    <property type="project" value="InterPro"/>
</dbReference>
<evidence type="ECO:0000256" key="3">
    <source>
        <dbReference type="ARBA" id="ARBA00004666"/>
    </source>
</evidence>
<keyword evidence="7 12" id="KW-0479">Metal-binding</keyword>
<accession>A0A0A2KIC1</accession>
<feature type="binding site" evidence="12">
    <location>
        <position position="153"/>
    </location>
    <ligand>
        <name>Zn(2+)</name>
        <dbReference type="ChEBI" id="CHEBI:29105"/>
    </ligand>
</feature>
<proteinExistence type="inferred from homology"/>
<dbReference type="InterPro" id="IPR011051">
    <property type="entry name" value="RmlC_Cupin_sf"/>
</dbReference>